<name>X1Q725_9ZZZZ</name>
<dbReference type="EMBL" id="BARW01001802">
    <property type="protein sequence ID" value="GAI64008.1"/>
    <property type="molecule type" value="Genomic_DNA"/>
</dbReference>
<accession>X1Q725</accession>
<dbReference type="AlphaFoldDB" id="X1Q725"/>
<organism evidence="1">
    <name type="scientific">marine sediment metagenome</name>
    <dbReference type="NCBI Taxonomy" id="412755"/>
    <lineage>
        <taxon>unclassified sequences</taxon>
        <taxon>metagenomes</taxon>
        <taxon>ecological metagenomes</taxon>
    </lineage>
</organism>
<proteinExistence type="predicted"/>
<comment type="caution">
    <text evidence="1">The sequence shown here is derived from an EMBL/GenBank/DDBJ whole genome shotgun (WGS) entry which is preliminary data.</text>
</comment>
<reference evidence="1" key="1">
    <citation type="journal article" date="2014" name="Front. Microbiol.">
        <title>High frequency of phylogenetically diverse reductive dehalogenase-homologous genes in deep subseafloor sedimentary metagenomes.</title>
        <authorList>
            <person name="Kawai M."/>
            <person name="Futagami T."/>
            <person name="Toyoda A."/>
            <person name="Takaki Y."/>
            <person name="Nishi S."/>
            <person name="Hori S."/>
            <person name="Arai W."/>
            <person name="Tsubouchi T."/>
            <person name="Morono Y."/>
            <person name="Uchiyama I."/>
            <person name="Ito T."/>
            <person name="Fujiyama A."/>
            <person name="Inagaki F."/>
            <person name="Takami H."/>
        </authorList>
    </citation>
    <scope>NUCLEOTIDE SEQUENCE</scope>
    <source>
        <strain evidence="1">Expedition CK06-06</strain>
    </source>
</reference>
<gene>
    <name evidence="1" type="ORF">S12H4_05437</name>
</gene>
<sequence>MLRVRDWLGSGVCRLIDLPPSINPSMAIALIVTNDCIGIDAPAAKEGCQ</sequence>
<evidence type="ECO:0000313" key="1">
    <source>
        <dbReference type="EMBL" id="GAI64008.1"/>
    </source>
</evidence>
<protein>
    <submittedName>
        <fullName evidence="1">Uncharacterized protein</fullName>
    </submittedName>
</protein>